<dbReference type="EMBL" id="CH476621">
    <property type="protein sequence ID" value="EDN91179.1"/>
    <property type="molecule type" value="Genomic_DNA"/>
</dbReference>
<proteinExistence type="predicted"/>
<dbReference type="GeneID" id="5495086"/>
<accession>A7E5K7</accession>
<dbReference type="InParanoid" id="A7E5K7"/>
<reference evidence="3" key="1">
    <citation type="journal article" date="2011" name="PLoS Genet.">
        <title>Genomic analysis of the necrotrophic fungal pathogens Sclerotinia sclerotiorum and Botrytis cinerea.</title>
        <authorList>
            <person name="Amselem J."/>
            <person name="Cuomo C.A."/>
            <person name="van Kan J.A."/>
            <person name="Viaud M."/>
            <person name="Benito E.P."/>
            <person name="Couloux A."/>
            <person name="Coutinho P.M."/>
            <person name="de Vries R.P."/>
            <person name="Dyer P.S."/>
            <person name="Fillinger S."/>
            <person name="Fournier E."/>
            <person name="Gout L."/>
            <person name="Hahn M."/>
            <person name="Kohn L."/>
            <person name="Lapalu N."/>
            <person name="Plummer K.M."/>
            <person name="Pradier J.M."/>
            <person name="Quevillon E."/>
            <person name="Sharon A."/>
            <person name="Simon A."/>
            <person name="ten Have A."/>
            <person name="Tudzynski B."/>
            <person name="Tudzynski P."/>
            <person name="Wincker P."/>
            <person name="Andrew M."/>
            <person name="Anthouard V."/>
            <person name="Beever R.E."/>
            <person name="Beffa R."/>
            <person name="Benoit I."/>
            <person name="Bouzid O."/>
            <person name="Brault B."/>
            <person name="Chen Z."/>
            <person name="Choquer M."/>
            <person name="Collemare J."/>
            <person name="Cotton P."/>
            <person name="Danchin E.G."/>
            <person name="Da Silva C."/>
            <person name="Gautier A."/>
            <person name="Giraud C."/>
            <person name="Giraud T."/>
            <person name="Gonzalez C."/>
            <person name="Grossetete S."/>
            <person name="Guldener U."/>
            <person name="Henrissat B."/>
            <person name="Howlett B.J."/>
            <person name="Kodira C."/>
            <person name="Kretschmer M."/>
            <person name="Lappartient A."/>
            <person name="Leroch M."/>
            <person name="Levis C."/>
            <person name="Mauceli E."/>
            <person name="Neuveglise C."/>
            <person name="Oeser B."/>
            <person name="Pearson M."/>
            <person name="Poulain J."/>
            <person name="Poussereau N."/>
            <person name="Quesneville H."/>
            <person name="Rascle C."/>
            <person name="Schumacher J."/>
            <person name="Segurens B."/>
            <person name="Sexton A."/>
            <person name="Silva E."/>
            <person name="Sirven C."/>
            <person name="Soanes D.M."/>
            <person name="Talbot N.J."/>
            <person name="Templeton M."/>
            <person name="Yandava C."/>
            <person name="Yarden O."/>
            <person name="Zeng Q."/>
            <person name="Rollins J.A."/>
            <person name="Lebrun M.H."/>
            <person name="Dickman M."/>
        </authorList>
    </citation>
    <scope>NUCLEOTIDE SEQUENCE [LARGE SCALE GENOMIC DNA]</scope>
    <source>
        <strain evidence="3">ATCC 18683 / 1980 / Ss-1</strain>
    </source>
</reference>
<name>A7E5K7_SCLS1</name>
<dbReference type="RefSeq" id="XP_001598493.1">
    <property type="nucleotide sequence ID" value="XM_001598443.1"/>
</dbReference>
<sequence>MYAYQSTTPGQMWETEGKDTNGDIHKAKVGQTIDPG</sequence>
<feature type="region of interest" description="Disordered" evidence="1">
    <location>
        <begin position="1"/>
        <end position="36"/>
    </location>
</feature>
<dbReference type="KEGG" id="ssl:SS1G_00582"/>
<evidence type="ECO:0000313" key="2">
    <source>
        <dbReference type="EMBL" id="EDN91179.1"/>
    </source>
</evidence>
<organism evidence="2 3">
    <name type="scientific">Sclerotinia sclerotiorum (strain ATCC 18683 / 1980 / Ss-1)</name>
    <name type="common">White mold</name>
    <name type="synonym">Whetzelinia sclerotiorum</name>
    <dbReference type="NCBI Taxonomy" id="665079"/>
    <lineage>
        <taxon>Eukaryota</taxon>
        <taxon>Fungi</taxon>
        <taxon>Dikarya</taxon>
        <taxon>Ascomycota</taxon>
        <taxon>Pezizomycotina</taxon>
        <taxon>Leotiomycetes</taxon>
        <taxon>Helotiales</taxon>
        <taxon>Sclerotiniaceae</taxon>
        <taxon>Sclerotinia</taxon>
    </lineage>
</organism>
<dbReference type="Proteomes" id="UP000001312">
    <property type="component" value="Unassembled WGS sequence"/>
</dbReference>
<gene>
    <name evidence="2" type="ORF">SS1G_00582</name>
</gene>
<dbReference type="AlphaFoldDB" id="A7E5K7"/>
<dbReference type="HOGENOM" id="CLU_3359968_0_0_1"/>
<feature type="compositionally biased region" description="Polar residues" evidence="1">
    <location>
        <begin position="1"/>
        <end position="10"/>
    </location>
</feature>
<evidence type="ECO:0000256" key="1">
    <source>
        <dbReference type="SAM" id="MobiDB-lite"/>
    </source>
</evidence>
<feature type="compositionally biased region" description="Basic and acidic residues" evidence="1">
    <location>
        <begin position="15"/>
        <end position="26"/>
    </location>
</feature>
<evidence type="ECO:0000313" key="3">
    <source>
        <dbReference type="Proteomes" id="UP000001312"/>
    </source>
</evidence>
<keyword evidence="3" id="KW-1185">Reference proteome</keyword>
<protein>
    <submittedName>
        <fullName evidence="2">Uncharacterized protein</fullName>
    </submittedName>
</protein>